<dbReference type="InterPro" id="IPR001451">
    <property type="entry name" value="Hexapep"/>
</dbReference>
<dbReference type="AlphaFoldDB" id="A0A401FU02"/>
<reference evidence="7" key="1">
    <citation type="submission" date="2017-11" db="EMBL/GenBank/DDBJ databases">
        <authorList>
            <person name="Watanabe M."/>
            <person name="Kojima H."/>
        </authorList>
    </citation>
    <scope>NUCLEOTIDE SEQUENCE [LARGE SCALE GENOMIC DNA]</scope>
    <source>
        <strain evidence="7">Tokyo 01</strain>
    </source>
</reference>
<dbReference type="InterPro" id="IPR051450">
    <property type="entry name" value="Gfo/Idh/MocA_Oxidoreductases"/>
</dbReference>
<dbReference type="Pfam" id="PF01408">
    <property type="entry name" value="GFO_IDH_MocA"/>
    <property type="match status" value="1"/>
</dbReference>
<dbReference type="Gene3D" id="2.160.10.10">
    <property type="entry name" value="Hexapeptide repeat proteins"/>
    <property type="match status" value="1"/>
</dbReference>
<dbReference type="PROSITE" id="PS00101">
    <property type="entry name" value="HEXAPEP_TRANSFERASES"/>
    <property type="match status" value="1"/>
</dbReference>
<feature type="domain" description="GFO/IDH/MocA-like oxidoreductase" evidence="5">
    <location>
        <begin position="145"/>
        <end position="253"/>
    </location>
</feature>
<comment type="caution">
    <text evidence="6">The sequence shown here is derived from an EMBL/GenBank/DDBJ whole genome shotgun (WGS) entry which is preliminary data.</text>
</comment>
<dbReference type="InterPro" id="IPR000683">
    <property type="entry name" value="Gfo/Idh/MocA-like_OxRdtase_N"/>
</dbReference>
<dbReference type="PANTHER" id="PTHR43377">
    <property type="entry name" value="BILIVERDIN REDUCTASE A"/>
    <property type="match status" value="1"/>
</dbReference>
<dbReference type="EMBL" id="BEXT01000001">
    <property type="protein sequence ID" value="GBC60449.1"/>
    <property type="molecule type" value="Genomic_DNA"/>
</dbReference>
<dbReference type="Proteomes" id="UP000288096">
    <property type="component" value="Unassembled WGS sequence"/>
</dbReference>
<dbReference type="InterPro" id="IPR018357">
    <property type="entry name" value="Hexapep_transf_CS"/>
</dbReference>
<dbReference type="InterPro" id="IPR055170">
    <property type="entry name" value="GFO_IDH_MocA-like_dom"/>
</dbReference>
<evidence type="ECO:0000313" key="7">
    <source>
        <dbReference type="Proteomes" id="UP000288096"/>
    </source>
</evidence>
<reference evidence="7" key="2">
    <citation type="submission" date="2019-01" db="EMBL/GenBank/DDBJ databases">
        <title>Genome sequence of Desulfonema ishimotonii strain Tokyo 01.</title>
        <authorList>
            <person name="Fukui M."/>
        </authorList>
    </citation>
    <scope>NUCLEOTIDE SEQUENCE [LARGE SCALE GENOMIC DNA]</scope>
    <source>
        <strain evidence="7">Tokyo 01</strain>
    </source>
</reference>
<dbReference type="RefSeq" id="WP_124327861.1">
    <property type="nucleotide sequence ID" value="NZ_BEXT01000001.1"/>
</dbReference>
<keyword evidence="7" id="KW-1185">Reference proteome</keyword>
<dbReference type="PANTHER" id="PTHR43377:SF6">
    <property type="entry name" value="GFO_IDH_MOCA-LIKE OXIDOREDUCTASE N-TERMINAL DOMAIN-CONTAINING PROTEIN"/>
    <property type="match status" value="1"/>
</dbReference>
<evidence type="ECO:0000256" key="1">
    <source>
        <dbReference type="ARBA" id="ARBA00022679"/>
    </source>
</evidence>
<dbReference type="SUPFAM" id="SSF51161">
    <property type="entry name" value="Trimeric LpxA-like enzymes"/>
    <property type="match status" value="1"/>
</dbReference>
<dbReference type="InterPro" id="IPR036291">
    <property type="entry name" value="NAD(P)-bd_dom_sf"/>
</dbReference>
<name>A0A401FU02_9BACT</name>
<dbReference type="OrthoDB" id="9782091at2"/>
<feature type="domain" description="Gfo/Idh/MocA-like oxidoreductase N-terminal" evidence="4">
    <location>
        <begin position="21"/>
        <end position="137"/>
    </location>
</feature>
<sequence>MSIQQATSGQEDLSASNPTASVAIIGSGYWGKNLVRNYSQIGALKAICDKNASTLAEFRQKYPEADVYLAVNEVLSRDDIQGVAIATPAETHFALAREALLAGKHVYVEKPLVLEEKEACELIQLAQSKDRVLMVGHLLQYHPVFVRLKELADAGELGRINYIYSHRLNLGKIRREENILWSFAPHDISMILSLAGEEPESVSATGGNYLHKKIADVTTTHLDFPSGLKAHIFVSWLHPFKEQKLVVVGDRKMAVFDDTRPWREKLLLYPHQINWEGNIPVPARAEPEFPDIEEAEPLKAECLHFMHCMATGERPQTDGNEGLRVLRILNASQRSLDGEGRRIIIGATHADRMPEAAPFFVHPSAEVDEGAEIGEGSKIWHFSHVLTKSRVGRDCNIGQNVVIGPDVSIGNQCKVQNNVSVYKGVTLEDGVFCGPSMVFTNVYNPRAEIRKMDQARTTLVRKGATIGANATIVCGITIGRYAFVGAGAVVNKNVPDYALVVGNPGHQIGWVCECGERLNDDLSCDDCGRQYQWQSDAKDAILPDEK</sequence>
<evidence type="ECO:0000259" key="5">
    <source>
        <dbReference type="Pfam" id="PF22725"/>
    </source>
</evidence>
<gene>
    <name evidence="6" type="ORF">DENIS_1402</name>
</gene>
<proteinExistence type="predicted"/>
<dbReference type="Gene3D" id="3.40.50.720">
    <property type="entry name" value="NAD(P)-binding Rossmann-like Domain"/>
    <property type="match status" value="1"/>
</dbReference>
<dbReference type="SUPFAM" id="SSF55347">
    <property type="entry name" value="Glyceraldehyde-3-phosphate dehydrogenase-like, C-terminal domain"/>
    <property type="match status" value="1"/>
</dbReference>
<dbReference type="Pfam" id="PF00132">
    <property type="entry name" value="Hexapep"/>
    <property type="match status" value="2"/>
</dbReference>
<keyword evidence="3" id="KW-0012">Acyltransferase</keyword>
<evidence type="ECO:0000313" key="6">
    <source>
        <dbReference type="EMBL" id="GBC60449.1"/>
    </source>
</evidence>
<accession>A0A401FU02</accession>
<dbReference type="GO" id="GO:0000166">
    <property type="term" value="F:nucleotide binding"/>
    <property type="evidence" value="ECO:0007669"/>
    <property type="project" value="InterPro"/>
</dbReference>
<dbReference type="SUPFAM" id="SSF51735">
    <property type="entry name" value="NAD(P)-binding Rossmann-fold domains"/>
    <property type="match status" value="1"/>
</dbReference>
<keyword evidence="1" id="KW-0808">Transferase</keyword>
<dbReference type="CDD" id="cd03358">
    <property type="entry name" value="LbH_WxcM_N_like"/>
    <property type="match status" value="1"/>
</dbReference>
<protein>
    <submittedName>
        <fullName evidence="6">Oxidoreductase</fullName>
    </submittedName>
</protein>
<dbReference type="Pfam" id="PF22725">
    <property type="entry name" value="GFO_IDH_MocA_C3"/>
    <property type="match status" value="1"/>
</dbReference>
<keyword evidence="2" id="KW-0677">Repeat</keyword>
<dbReference type="Gene3D" id="3.30.360.10">
    <property type="entry name" value="Dihydrodipicolinate Reductase, domain 2"/>
    <property type="match status" value="1"/>
</dbReference>
<evidence type="ECO:0000259" key="4">
    <source>
        <dbReference type="Pfam" id="PF01408"/>
    </source>
</evidence>
<dbReference type="GO" id="GO:0016746">
    <property type="term" value="F:acyltransferase activity"/>
    <property type="evidence" value="ECO:0007669"/>
    <property type="project" value="UniProtKB-KW"/>
</dbReference>
<dbReference type="InterPro" id="IPR011004">
    <property type="entry name" value="Trimer_LpxA-like_sf"/>
</dbReference>
<evidence type="ECO:0000256" key="3">
    <source>
        <dbReference type="ARBA" id="ARBA00023315"/>
    </source>
</evidence>
<organism evidence="6 7">
    <name type="scientific">Desulfonema ishimotonii</name>
    <dbReference type="NCBI Taxonomy" id="45657"/>
    <lineage>
        <taxon>Bacteria</taxon>
        <taxon>Pseudomonadati</taxon>
        <taxon>Thermodesulfobacteriota</taxon>
        <taxon>Desulfobacteria</taxon>
        <taxon>Desulfobacterales</taxon>
        <taxon>Desulfococcaceae</taxon>
        <taxon>Desulfonema</taxon>
    </lineage>
</organism>
<evidence type="ECO:0000256" key="2">
    <source>
        <dbReference type="ARBA" id="ARBA00022737"/>
    </source>
</evidence>